<dbReference type="OrthoDB" id="9984024at2759"/>
<dbReference type="EMBL" id="FO082050">
    <property type="protein sequence ID" value="CCE82349.1"/>
    <property type="molecule type" value="Genomic_DNA"/>
</dbReference>
<protein>
    <submittedName>
        <fullName evidence="2">Piso0_002072 protein</fullName>
    </submittedName>
</protein>
<gene>
    <name evidence="2" type="primary">Piso0_002072</name>
    <name evidence="2" type="ORF">GNLVRS01_PISO0J04057g</name>
</gene>
<accession>G8YBL8</accession>
<dbReference type="eggNOG" id="ENOG502RPVG">
    <property type="taxonomic scope" value="Eukaryota"/>
</dbReference>
<dbReference type="OMA" id="LITICDK"/>
<name>G8YBL8_PICSO</name>
<dbReference type="HOGENOM" id="CLU_034119_0_0_1"/>
<dbReference type="GO" id="GO:0005975">
    <property type="term" value="P:carbohydrate metabolic process"/>
    <property type="evidence" value="ECO:0007669"/>
    <property type="project" value="InterPro"/>
</dbReference>
<dbReference type="PANTHER" id="PTHR47791:SF3">
    <property type="entry name" value="MEIOTICALLY UP-REGULATED GENE 191 PROTEIN"/>
    <property type="match status" value="1"/>
</dbReference>
<dbReference type="Pfam" id="PF03663">
    <property type="entry name" value="Glyco_hydro_76"/>
    <property type="match status" value="1"/>
</dbReference>
<dbReference type="SUPFAM" id="SSF48208">
    <property type="entry name" value="Six-hairpin glycosidases"/>
    <property type="match status" value="1"/>
</dbReference>
<dbReference type="InterPro" id="IPR005198">
    <property type="entry name" value="Glyco_hydro_76"/>
</dbReference>
<reference evidence="2 3" key="1">
    <citation type="journal article" date="2012" name="G3 (Bethesda)">
        <title>Pichia sorbitophila, an interspecies yeast hybrid reveals early steps of genome resolution following polyploidization.</title>
        <authorList>
            <person name="Leh Louis V."/>
            <person name="Despons L."/>
            <person name="Friedrich A."/>
            <person name="Martin T."/>
            <person name="Durrens P."/>
            <person name="Casaregola S."/>
            <person name="Neuveglise C."/>
            <person name="Fairhead C."/>
            <person name="Marck C."/>
            <person name="Cruz J.A."/>
            <person name="Straub M.L."/>
            <person name="Kugler V."/>
            <person name="Sacerdot C."/>
            <person name="Uzunov Z."/>
            <person name="Thierry A."/>
            <person name="Weiss S."/>
            <person name="Bleykasten C."/>
            <person name="De Montigny J."/>
            <person name="Jacques N."/>
            <person name="Jung P."/>
            <person name="Lemaire M."/>
            <person name="Mallet S."/>
            <person name="Morel G."/>
            <person name="Richard G.F."/>
            <person name="Sarkar A."/>
            <person name="Savel G."/>
            <person name="Schacherer J."/>
            <person name="Seret M.L."/>
            <person name="Talla E."/>
            <person name="Samson G."/>
            <person name="Jubin C."/>
            <person name="Poulain J."/>
            <person name="Vacherie B."/>
            <person name="Barbe V."/>
            <person name="Pelletier E."/>
            <person name="Sherman D.J."/>
            <person name="Westhof E."/>
            <person name="Weissenbach J."/>
            <person name="Baret P.V."/>
            <person name="Wincker P."/>
            <person name="Gaillardin C."/>
            <person name="Dujon B."/>
            <person name="Souciet J.L."/>
        </authorList>
    </citation>
    <scope>NUCLEOTIDE SEQUENCE [LARGE SCALE GENOMIC DNA]</scope>
    <source>
        <strain evidence="3">ATCC MYA-4447 / BCRC 22081 / CBS 7064 / NBRC 10061 / NRRL Y-12695</strain>
    </source>
</reference>
<keyword evidence="1" id="KW-0732">Signal</keyword>
<evidence type="ECO:0000313" key="2">
    <source>
        <dbReference type="EMBL" id="CCE82349.1"/>
    </source>
</evidence>
<dbReference type="Proteomes" id="UP000005222">
    <property type="component" value="Chromosome J"/>
</dbReference>
<dbReference type="InterPro" id="IPR008928">
    <property type="entry name" value="6-hairpin_glycosidase_sf"/>
</dbReference>
<dbReference type="Gene3D" id="1.50.10.20">
    <property type="match status" value="1"/>
</dbReference>
<sequence length="390" mass="42824">MVQKLICLFTALSFCSAAAISGIHSIAWQNGNDAPLSSQSTIQSVETKPPVVDAKDVFQNVSDKLWDEFWSNSSWKDSCKSGGSPVVWQVAVAGEAIDFGGDDDKISEAVDFLKTYRDSASGGYSAGQGSPESGIYTDDDAQVQWVLTLAGKVSDSDEYLDDAQDLMEFIMKQINPTMGGITWSVNGSYIASISTLEAGLAAIKLYELEENYDYLNFSKYCIEWTYQNLYDSGNGLFYDGVSTDGEVNKGELSYTAGVALSTLVRLEKHDSSKDWHSMAVDLAARTIGYGNLNSEFYSEGYISNQIEYSHLLFLGFADFVKRSSPKTSFESSLFTAVKNELVREIRHLYDQLGSSTISISGCPQGEYDSLLSYASLVQSFYSVTEVASRF</sequence>
<evidence type="ECO:0000313" key="3">
    <source>
        <dbReference type="Proteomes" id="UP000005222"/>
    </source>
</evidence>
<organism evidence="2 3">
    <name type="scientific">Pichia sorbitophila (strain ATCC MYA-4447 / BCRC 22081 / CBS 7064 / NBRC 10061 / NRRL Y-12695)</name>
    <name type="common">Hybrid yeast</name>
    <dbReference type="NCBI Taxonomy" id="559304"/>
    <lineage>
        <taxon>Eukaryota</taxon>
        <taxon>Fungi</taxon>
        <taxon>Dikarya</taxon>
        <taxon>Ascomycota</taxon>
        <taxon>Saccharomycotina</taxon>
        <taxon>Pichiomycetes</taxon>
        <taxon>Debaryomycetaceae</taxon>
        <taxon>Millerozyma</taxon>
    </lineage>
</organism>
<dbReference type="AlphaFoldDB" id="G8YBL8"/>
<proteinExistence type="predicted"/>
<dbReference type="InParanoid" id="G8YBL8"/>
<evidence type="ECO:0000256" key="1">
    <source>
        <dbReference type="SAM" id="SignalP"/>
    </source>
</evidence>
<feature type="signal peptide" evidence="1">
    <location>
        <begin position="1"/>
        <end position="17"/>
    </location>
</feature>
<keyword evidence="3" id="KW-1185">Reference proteome</keyword>
<dbReference type="PANTHER" id="PTHR47791">
    <property type="entry name" value="MEIOTICALLY UP-REGULATED GENE 191 PROTEIN"/>
    <property type="match status" value="1"/>
</dbReference>
<feature type="chain" id="PRO_5003519029" evidence="1">
    <location>
        <begin position="18"/>
        <end position="390"/>
    </location>
</feature>
<dbReference type="InterPro" id="IPR053169">
    <property type="entry name" value="MUG_Protein"/>
</dbReference>